<reference evidence="1" key="1">
    <citation type="submission" date="2022-08" db="EMBL/GenBank/DDBJ databases">
        <title>Genome Sequence of Fusarium decemcellulare.</title>
        <authorList>
            <person name="Buettner E."/>
        </authorList>
    </citation>
    <scope>NUCLEOTIDE SEQUENCE</scope>
    <source>
        <strain evidence="1">Babe19</strain>
    </source>
</reference>
<dbReference type="Proteomes" id="UP001148629">
    <property type="component" value="Unassembled WGS sequence"/>
</dbReference>
<organism evidence="1 2">
    <name type="scientific">Fusarium decemcellulare</name>
    <dbReference type="NCBI Taxonomy" id="57161"/>
    <lineage>
        <taxon>Eukaryota</taxon>
        <taxon>Fungi</taxon>
        <taxon>Dikarya</taxon>
        <taxon>Ascomycota</taxon>
        <taxon>Pezizomycotina</taxon>
        <taxon>Sordariomycetes</taxon>
        <taxon>Hypocreomycetidae</taxon>
        <taxon>Hypocreales</taxon>
        <taxon>Nectriaceae</taxon>
        <taxon>Fusarium</taxon>
        <taxon>Fusarium decemcellulare species complex</taxon>
    </lineage>
</organism>
<gene>
    <name evidence="1" type="ORF">NM208_g9187</name>
</gene>
<dbReference type="EMBL" id="JANRMS010001135">
    <property type="protein sequence ID" value="KAJ3530758.1"/>
    <property type="molecule type" value="Genomic_DNA"/>
</dbReference>
<comment type="caution">
    <text evidence="1">The sequence shown here is derived from an EMBL/GenBank/DDBJ whole genome shotgun (WGS) entry which is preliminary data.</text>
</comment>
<accession>A0ACC1S2I0</accession>
<protein>
    <submittedName>
        <fullName evidence="1">Uncharacterized protein</fullName>
    </submittedName>
</protein>
<evidence type="ECO:0000313" key="2">
    <source>
        <dbReference type="Proteomes" id="UP001148629"/>
    </source>
</evidence>
<proteinExistence type="predicted"/>
<evidence type="ECO:0000313" key="1">
    <source>
        <dbReference type="EMBL" id="KAJ3530758.1"/>
    </source>
</evidence>
<name>A0ACC1S2I0_9HYPO</name>
<keyword evidence="2" id="KW-1185">Reference proteome</keyword>
<sequence>MLQDKTETKRSEAATPVKLLKPIDQCIDDSLEQDPFNKEKYFLPQSKLTAICEPEAVYNHLRKFFDEGEASSHTTYVCDTAKKIFAILVLIDEISIIPRFVEEGINDCHLPFDGSDGKAVLWKCNSSEDDPIKLFHRSTKKTRREFYNKQWWVLVPVFGQDEYGCARRYDLPSGTVLPWTFVAKSEVLGGFGSVRQVKMHKDHHPFKCDSFALKTLSPAFNVSGNEGIFINEISAFKKIRPGRHLIELCAAFTVDSKFMLLFPWAEGGSLLHLWAEAHEHLCKKVDSDSLKLVKWIADQCQGLVQGLRTIHNIAEIVRPGKSKAERYFGIHGDIKPANILHFSEETTDTNKFGVLKIADFGLAESSQGAQSNYNPRLAGVADMTYRSPEHDVDQIMSNKGDIWALGCVFSEMLTWLLKGPEGIDEYREKRCGEPFRPKDPRWFEDNFFAKGVVQKQLEEEVLPPQSSIPKDIGKVEEVKSRVKVLNKLKCTLPGRKDGRSLHKMKGELSGHEEETMLLKASVTQWINALSDKAGPGPTFLTEFLKFIGKRMLDPRRETRPDCVDILEFFRSCNRERAVNRYWSLAPMNMSLLNWTRTFSLLPVLAGLAAALPHERRGVSYDPEPVVTPADCSRHNPKVQDGTLVDQLWSQNCDLVAKFLNNAFTAAQAAQTPKGSLGSLQYYFVQDYYYLTLTVPHKAYLLNASDPNDSAAERTSAINDSVADMVGDLEYANKFRQALESPKHLNVSDAVIENAKLEPVLRQYVDWLGENTKLGWYLFSVSRLACNYGWAEIAYHLNQSSTTVRESTFFDEWISPNLDWDYGSKLSVQLQEVVNINNDTESFATANRLFRQALVFETEFFESAIGKTLEDL</sequence>